<evidence type="ECO:0008006" key="3">
    <source>
        <dbReference type="Google" id="ProtNLM"/>
    </source>
</evidence>
<comment type="caution">
    <text evidence="1">The sequence shown here is derived from an EMBL/GenBank/DDBJ whole genome shotgun (WGS) entry which is preliminary data.</text>
</comment>
<gene>
    <name evidence="1" type="ORF">SALWKB29_0393</name>
</gene>
<evidence type="ECO:0000313" key="1">
    <source>
        <dbReference type="EMBL" id="KDN15289.1"/>
    </source>
</evidence>
<reference evidence="1 2" key="1">
    <citation type="submission" date="2014-03" db="EMBL/GenBank/DDBJ databases">
        <title>The genomes of two eusocial bee gut symbionts.</title>
        <authorList>
            <person name="Kwong W.K."/>
            <person name="Engel P."/>
            <person name="Koch H."/>
            <person name="Moran N.A."/>
        </authorList>
    </citation>
    <scope>NUCLEOTIDE SEQUENCE [LARGE SCALE GENOMIC DNA]</scope>
    <source>
        <strain evidence="2">wkB29</strain>
    </source>
</reference>
<dbReference type="eggNOG" id="COG1917">
    <property type="taxonomic scope" value="Bacteria"/>
</dbReference>
<dbReference type="EMBL" id="JFZV01000002">
    <property type="protein sequence ID" value="KDN15289.1"/>
    <property type="molecule type" value="Genomic_DNA"/>
</dbReference>
<dbReference type="Proteomes" id="UP000027170">
    <property type="component" value="Unassembled WGS sequence"/>
</dbReference>
<dbReference type="SUPFAM" id="SSF51182">
    <property type="entry name" value="RmlC-like cupins"/>
    <property type="match status" value="1"/>
</dbReference>
<dbReference type="OrthoDB" id="8612105at2"/>
<accession>A0A066TTT4</accession>
<keyword evidence="2" id="KW-1185">Reference proteome</keyword>
<dbReference type="RefSeq" id="WP_037405860.1">
    <property type="nucleotide sequence ID" value="NZ_JFZV01000002.1"/>
</dbReference>
<dbReference type="AlphaFoldDB" id="A0A066TTT4"/>
<organism evidence="1 2">
    <name type="scientific">Snodgrassella communis</name>
    <dbReference type="NCBI Taxonomy" id="2946699"/>
    <lineage>
        <taxon>Bacteria</taxon>
        <taxon>Pseudomonadati</taxon>
        <taxon>Pseudomonadota</taxon>
        <taxon>Betaproteobacteria</taxon>
        <taxon>Neisseriales</taxon>
        <taxon>Neisseriaceae</taxon>
        <taxon>Snodgrassella</taxon>
    </lineage>
</organism>
<sequence length="127" mass="14296">MTTFTKVILYTDSDGYARFKEEKIELNHGNEKSQLSPCLNAQSLQLRHSPVGFTSDFHCTDKPQWLFVLQGIMEIGLRDGSTRRFGPGEHFYSADTLPAGTTFDPHIHGHCSRLIGNDPLITAFVRN</sequence>
<protein>
    <recommendedName>
        <fullName evidence="3">Cupin 2 conserved barrel domain-containing protein</fullName>
    </recommendedName>
</protein>
<name>A0A066TTT4_9NEIS</name>
<dbReference type="InterPro" id="IPR011051">
    <property type="entry name" value="RmlC_Cupin_sf"/>
</dbReference>
<proteinExistence type="predicted"/>
<evidence type="ECO:0000313" key="2">
    <source>
        <dbReference type="Proteomes" id="UP000027170"/>
    </source>
</evidence>